<dbReference type="HOGENOM" id="CLU_1262020_0_0_1"/>
<dbReference type="EMBL" id="KB446556">
    <property type="protein sequence ID" value="EME86076.1"/>
    <property type="molecule type" value="Genomic_DNA"/>
</dbReference>
<reference evidence="1 2" key="1">
    <citation type="journal article" date="2012" name="PLoS Pathog.">
        <title>Diverse lifestyles and strategies of plant pathogenesis encoded in the genomes of eighteen Dothideomycetes fungi.</title>
        <authorList>
            <person name="Ohm R.A."/>
            <person name="Feau N."/>
            <person name="Henrissat B."/>
            <person name="Schoch C.L."/>
            <person name="Horwitz B.A."/>
            <person name="Barry K.W."/>
            <person name="Condon B.J."/>
            <person name="Copeland A.C."/>
            <person name="Dhillon B."/>
            <person name="Glaser F."/>
            <person name="Hesse C.N."/>
            <person name="Kosti I."/>
            <person name="LaButti K."/>
            <person name="Lindquist E.A."/>
            <person name="Lucas S."/>
            <person name="Salamov A.A."/>
            <person name="Bradshaw R.E."/>
            <person name="Ciuffetti L."/>
            <person name="Hamelin R.C."/>
            <person name="Kema G.H.J."/>
            <person name="Lawrence C."/>
            <person name="Scott J.A."/>
            <person name="Spatafora J.W."/>
            <person name="Turgeon B.G."/>
            <person name="de Wit P.J.G.M."/>
            <person name="Zhong S."/>
            <person name="Goodwin S.B."/>
            <person name="Grigoriev I.V."/>
        </authorList>
    </citation>
    <scope>NUCLEOTIDE SEQUENCE [LARGE SCALE GENOMIC DNA]</scope>
    <source>
        <strain evidence="1 2">CIRAD86</strain>
    </source>
</reference>
<evidence type="ECO:0000313" key="2">
    <source>
        <dbReference type="Proteomes" id="UP000016932"/>
    </source>
</evidence>
<dbReference type="Proteomes" id="UP000016932">
    <property type="component" value="Unassembled WGS sequence"/>
</dbReference>
<proteinExistence type="predicted"/>
<organism evidence="1 2">
    <name type="scientific">Pseudocercospora fijiensis (strain CIRAD86)</name>
    <name type="common">Black leaf streak disease fungus</name>
    <name type="synonym">Mycosphaerella fijiensis</name>
    <dbReference type="NCBI Taxonomy" id="383855"/>
    <lineage>
        <taxon>Eukaryota</taxon>
        <taxon>Fungi</taxon>
        <taxon>Dikarya</taxon>
        <taxon>Ascomycota</taxon>
        <taxon>Pezizomycotina</taxon>
        <taxon>Dothideomycetes</taxon>
        <taxon>Dothideomycetidae</taxon>
        <taxon>Mycosphaerellales</taxon>
        <taxon>Mycosphaerellaceae</taxon>
        <taxon>Pseudocercospora</taxon>
    </lineage>
</organism>
<dbReference type="GeneID" id="19332712"/>
<dbReference type="AlphaFoldDB" id="M3AN92"/>
<dbReference type="RefSeq" id="XP_007923477.1">
    <property type="nucleotide sequence ID" value="XM_007925286.1"/>
</dbReference>
<evidence type="ECO:0000313" key="1">
    <source>
        <dbReference type="EMBL" id="EME86076.1"/>
    </source>
</evidence>
<keyword evidence="2" id="KW-1185">Reference proteome</keyword>
<dbReference type="VEuPathDB" id="FungiDB:MYCFIDRAFT_171882"/>
<protein>
    <submittedName>
        <fullName evidence="1">Uncharacterized protein</fullName>
    </submittedName>
</protein>
<sequence length="219" mass="24861">MRVQRPREKVRKTCVLHVADLSDKQWNGTPPRSFAVDVVLQGKRISEDDHAEGAEVCSHATEFAKRPDTSRQGRRTILRHQWSMQVIAKQLSRRKCTRLLPFLRLQQTRLWLVLEARTTSLKCTTMRYSKTYCPTVRSLTSSPTINGLRAVREGHASISADGGNTVRGNGCEIQTPLENNSGWVKSARLWLQLTMMCYLTVAERSITFVAERAMSTLCI</sequence>
<gene>
    <name evidence="1" type="ORF">MYCFIDRAFT_171882</name>
</gene>
<dbReference type="KEGG" id="pfj:MYCFIDRAFT_171882"/>
<accession>M3AN92</accession>
<name>M3AN92_PSEFD</name>